<feature type="domain" description="UDP-N-acetylglucosamine 2-epimerase" evidence="5">
    <location>
        <begin position="37"/>
        <end position="372"/>
    </location>
</feature>
<keyword evidence="1 4" id="KW-0413">Isomerase</keyword>
<dbReference type="InterPro" id="IPR029767">
    <property type="entry name" value="WecB-like"/>
</dbReference>
<protein>
    <recommendedName>
        <fullName evidence="3">UDP-N-acetylglucosamine 2-epimerase (non-hydrolyzing)</fullName>
        <ecNumber evidence="3">5.1.3.14</ecNumber>
    </recommendedName>
</protein>
<comment type="similarity">
    <text evidence="2 4">Belongs to the UDP-N-acetylglucosamine 2-epimerase family.</text>
</comment>
<proteinExistence type="inferred from homology"/>
<evidence type="ECO:0000259" key="5">
    <source>
        <dbReference type="Pfam" id="PF02350"/>
    </source>
</evidence>
<dbReference type="EC" id="5.1.3.14" evidence="3"/>
<name>A0ABP6C3D9_9ACTN</name>
<accession>A0ABP6C3D9</accession>
<dbReference type="Gene3D" id="3.40.50.2000">
    <property type="entry name" value="Glycogen Phosphorylase B"/>
    <property type="match status" value="2"/>
</dbReference>
<evidence type="ECO:0000313" key="7">
    <source>
        <dbReference type="Proteomes" id="UP001501509"/>
    </source>
</evidence>
<sequence>MSMPDPALNVLADGPIRAMVVLGTRPEAIKLAPVVRAMNASPAFDPIIVNSGQHREMLLPMLRTLGIAAGTDLAVMRDRQRLSELTGRLVNALDAVIADRRPDVVIVQGDTTTALCGALAASYERVPVAHVEAGLRTGNLANPFPEELNRQLIGRIARWHFTPTARAAAHLRAENVPDRNIITTGNTVIDNLHWMLAQDEGKPAFRTDLRRVLVTLHRRESQGAGMRELAGVLRRLADRGDCEVLLPLHKSPAVRESLVPTLKDHPAITICEPLDYPDFAATLAACDLVLTDSGGVQEEAPSLGKPVLVLRATTERPEAVEAGVARLVGTEPAHVLAAATRLLDDPAERAGMARAVNPFGDGKASNRIVTTLVRDCLRPDALFVPAFD</sequence>
<dbReference type="Proteomes" id="UP001501509">
    <property type="component" value="Unassembled WGS sequence"/>
</dbReference>
<dbReference type="PANTHER" id="PTHR43174:SF2">
    <property type="entry name" value="UDP-N-ACETYLGLUCOSAMINE 2-EPIMERASE"/>
    <property type="match status" value="1"/>
</dbReference>
<gene>
    <name evidence="6" type="primary">wecB</name>
    <name evidence="6" type="ORF">GCM10010411_37620</name>
</gene>
<comment type="caution">
    <text evidence="6">The sequence shown here is derived from an EMBL/GenBank/DDBJ whole genome shotgun (WGS) entry which is preliminary data.</text>
</comment>
<evidence type="ECO:0000256" key="1">
    <source>
        <dbReference type="ARBA" id="ARBA00023235"/>
    </source>
</evidence>
<evidence type="ECO:0000256" key="4">
    <source>
        <dbReference type="RuleBase" id="RU003513"/>
    </source>
</evidence>
<evidence type="ECO:0000313" key="6">
    <source>
        <dbReference type="EMBL" id="GAA2600423.1"/>
    </source>
</evidence>
<organism evidence="6 7">
    <name type="scientific">Actinomadura fulvescens</name>
    <dbReference type="NCBI Taxonomy" id="46160"/>
    <lineage>
        <taxon>Bacteria</taxon>
        <taxon>Bacillati</taxon>
        <taxon>Actinomycetota</taxon>
        <taxon>Actinomycetes</taxon>
        <taxon>Streptosporangiales</taxon>
        <taxon>Thermomonosporaceae</taxon>
        <taxon>Actinomadura</taxon>
    </lineage>
</organism>
<dbReference type="NCBIfam" id="TIGR00236">
    <property type="entry name" value="wecB"/>
    <property type="match status" value="1"/>
</dbReference>
<dbReference type="EMBL" id="BAAATD010000004">
    <property type="protein sequence ID" value="GAA2600423.1"/>
    <property type="molecule type" value="Genomic_DNA"/>
</dbReference>
<dbReference type="CDD" id="cd03786">
    <property type="entry name" value="GTB_UDP-GlcNAc_2-Epimerase"/>
    <property type="match status" value="1"/>
</dbReference>
<dbReference type="InterPro" id="IPR003331">
    <property type="entry name" value="UDP_GlcNAc_Epimerase_2_dom"/>
</dbReference>
<dbReference type="Pfam" id="PF02350">
    <property type="entry name" value="Epimerase_2"/>
    <property type="match status" value="1"/>
</dbReference>
<dbReference type="PANTHER" id="PTHR43174">
    <property type="entry name" value="UDP-N-ACETYLGLUCOSAMINE 2-EPIMERASE"/>
    <property type="match status" value="1"/>
</dbReference>
<evidence type="ECO:0000256" key="2">
    <source>
        <dbReference type="ARBA" id="ARBA00038209"/>
    </source>
</evidence>
<evidence type="ECO:0000256" key="3">
    <source>
        <dbReference type="ARBA" id="ARBA00038858"/>
    </source>
</evidence>
<reference evidence="7" key="1">
    <citation type="journal article" date="2019" name="Int. J. Syst. Evol. Microbiol.">
        <title>The Global Catalogue of Microorganisms (GCM) 10K type strain sequencing project: providing services to taxonomists for standard genome sequencing and annotation.</title>
        <authorList>
            <consortium name="The Broad Institute Genomics Platform"/>
            <consortium name="The Broad Institute Genome Sequencing Center for Infectious Disease"/>
            <person name="Wu L."/>
            <person name="Ma J."/>
        </authorList>
    </citation>
    <scope>NUCLEOTIDE SEQUENCE [LARGE SCALE GENOMIC DNA]</scope>
    <source>
        <strain evidence="7">JCM 6833</strain>
    </source>
</reference>
<dbReference type="SUPFAM" id="SSF53756">
    <property type="entry name" value="UDP-Glycosyltransferase/glycogen phosphorylase"/>
    <property type="match status" value="1"/>
</dbReference>
<keyword evidence="7" id="KW-1185">Reference proteome</keyword>